<gene>
    <name evidence="2" type="ORF">SAMN05216218_108127</name>
</gene>
<protein>
    <submittedName>
        <fullName evidence="2">Uncharacterized protein</fullName>
    </submittedName>
</protein>
<keyword evidence="1" id="KW-0812">Transmembrane</keyword>
<feature type="transmembrane region" description="Helical" evidence="1">
    <location>
        <begin position="77"/>
        <end position="97"/>
    </location>
</feature>
<keyword evidence="3" id="KW-1185">Reference proteome</keyword>
<evidence type="ECO:0000256" key="1">
    <source>
        <dbReference type="SAM" id="Phobius"/>
    </source>
</evidence>
<organism evidence="2 3">
    <name type="scientific">Halorientalis regularis</name>
    <dbReference type="NCBI Taxonomy" id="660518"/>
    <lineage>
        <taxon>Archaea</taxon>
        <taxon>Methanobacteriati</taxon>
        <taxon>Methanobacteriota</taxon>
        <taxon>Stenosarchaea group</taxon>
        <taxon>Halobacteria</taxon>
        <taxon>Halobacteriales</taxon>
        <taxon>Haloarculaceae</taxon>
        <taxon>Halorientalis</taxon>
    </lineage>
</organism>
<dbReference type="STRING" id="660518.SAMN05216218_108127"/>
<feature type="transmembrane region" description="Helical" evidence="1">
    <location>
        <begin position="104"/>
        <end position="125"/>
    </location>
</feature>
<feature type="transmembrane region" description="Helical" evidence="1">
    <location>
        <begin position="27"/>
        <end position="46"/>
    </location>
</feature>
<dbReference type="Proteomes" id="UP000199076">
    <property type="component" value="Unassembled WGS sequence"/>
</dbReference>
<dbReference type="OrthoDB" id="378226at2157"/>
<name>A0A1G7MZY0_9EURY</name>
<evidence type="ECO:0000313" key="3">
    <source>
        <dbReference type="Proteomes" id="UP000199076"/>
    </source>
</evidence>
<dbReference type="AlphaFoldDB" id="A0A1G7MZY0"/>
<keyword evidence="1" id="KW-0472">Membrane</keyword>
<evidence type="ECO:0000313" key="2">
    <source>
        <dbReference type="EMBL" id="SDF67216.1"/>
    </source>
</evidence>
<reference evidence="3" key="1">
    <citation type="submission" date="2016-10" db="EMBL/GenBank/DDBJ databases">
        <authorList>
            <person name="Varghese N."/>
            <person name="Submissions S."/>
        </authorList>
    </citation>
    <scope>NUCLEOTIDE SEQUENCE [LARGE SCALE GENOMIC DNA]</scope>
    <source>
        <strain evidence="3">IBRC-M 10760</strain>
    </source>
</reference>
<dbReference type="RefSeq" id="WP_092692346.1">
    <property type="nucleotide sequence ID" value="NZ_FNBK01000008.1"/>
</dbReference>
<dbReference type="EMBL" id="FNBK01000008">
    <property type="protein sequence ID" value="SDF67216.1"/>
    <property type="molecule type" value="Genomic_DNA"/>
</dbReference>
<accession>A0A1G7MZY0</accession>
<proteinExistence type="predicted"/>
<sequence>MRDGQRGRLLDDERGTATLAVGGGSTFPLLVGLVLGGPMLAALLGAAVRRERAADYVATAGAALIAVFALTGTTGFAPHWTVLGIVAMLAVVAGHWLSFRGDRASLVIVGCIYAAPVALAVALLATL</sequence>
<keyword evidence="1" id="KW-1133">Transmembrane helix</keyword>
<feature type="transmembrane region" description="Helical" evidence="1">
    <location>
        <begin position="53"/>
        <end position="71"/>
    </location>
</feature>